<dbReference type="InterPro" id="IPR023803">
    <property type="entry name" value="Ribosomal_bS16_dom_sf"/>
</dbReference>
<accession>A0A367ZP96</accession>
<dbReference type="InterPro" id="IPR000307">
    <property type="entry name" value="Ribosomal_bS16"/>
</dbReference>
<dbReference type="GO" id="GO:0006412">
    <property type="term" value="P:translation"/>
    <property type="evidence" value="ECO:0007669"/>
    <property type="project" value="UniProtKB-UniRule"/>
</dbReference>
<proteinExistence type="inferred from homology"/>
<dbReference type="Gene3D" id="3.30.1320.10">
    <property type="match status" value="1"/>
</dbReference>
<organism evidence="4 5">
    <name type="scientific">Candidatus Ozemobacter sibiricus</name>
    <dbReference type="NCBI Taxonomy" id="2268124"/>
    <lineage>
        <taxon>Bacteria</taxon>
        <taxon>Candidatus Ozemobacteria</taxon>
        <taxon>Candidatus Ozemobacterales</taxon>
        <taxon>Candidatus Ozemobacteraceae</taxon>
        <taxon>Candidatus Ozemobacter</taxon>
    </lineage>
</organism>
<dbReference type="PANTHER" id="PTHR12919:SF20">
    <property type="entry name" value="SMALL RIBOSOMAL SUBUNIT PROTEIN BS16M"/>
    <property type="match status" value="1"/>
</dbReference>
<dbReference type="GO" id="GO:0003735">
    <property type="term" value="F:structural constituent of ribosome"/>
    <property type="evidence" value="ECO:0007669"/>
    <property type="project" value="InterPro"/>
</dbReference>
<gene>
    <name evidence="3" type="primary">rpsP</name>
    <name evidence="4" type="ORF">OZSIB_4149</name>
</gene>
<dbReference type="GO" id="GO:0015935">
    <property type="term" value="C:small ribosomal subunit"/>
    <property type="evidence" value="ECO:0007669"/>
    <property type="project" value="TreeGrafter"/>
</dbReference>
<name>A0A367ZP96_9BACT</name>
<dbReference type="EMBL" id="QOQW01000011">
    <property type="protein sequence ID" value="RCK79677.1"/>
    <property type="molecule type" value="Genomic_DNA"/>
</dbReference>
<evidence type="ECO:0000256" key="1">
    <source>
        <dbReference type="ARBA" id="ARBA00022980"/>
    </source>
</evidence>
<protein>
    <recommendedName>
        <fullName evidence="3">Small ribosomal subunit protein bS16</fullName>
    </recommendedName>
</protein>
<keyword evidence="2 3" id="KW-0687">Ribonucleoprotein</keyword>
<dbReference type="AlphaFoldDB" id="A0A367ZP96"/>
<dbReference type="Pfam" id="PF00886">
    <property type="entry name" value="Ribosomal_S16"/>
    <property type="match status" value="1"/>
</dbReference>
<dbReference type="PANTHER" id="PTHR12919">
    <property type="entry name" value="30S RIBOSOMAL PROTEIN S16"/>
    <property type="match status" value="1"/>
</dbReference>
<dbReference type="Proteomes" id="UP000252355">
    <property type="component" value="Unassembled WGS sequence"/>
</dbReference>
<dbReference type="NCBIfam" id="TIGR00002">
    <property type="entry name" value="S16"/>
    <property type="match status" value="1"/>
</dbReference>
<dbReference type="GO" id="GO:0005737">
    <property type="term" value="C:cytoplasm"/>
    <property type="evidence" value="ECO:0007669"/>
    <property type="project" value="UniProtKB-ARBA"/>
</dbReference>
<evidence type="ECO:0000313" key="4">
    <source>
        <dbReference type="EMBL" id="RCK79677.1"/>
    </source>
</evidence>
<comment type="caution">
    <text evidence="4">The sequence shown here is derived from an EMBL/GenBank/DDBJ whole genome shotgun (WGS) entry which is preliminary data.</text>
</comment>
<reference evidence="4 5" key="1">
    <citation type="submission" date="2018-05" db="EMBL/GenBank/DDBJ databases">
        <title>A metagenomic window into the 2 km-deep terrestrial subsurface aquifer revealed taxonomically and functionally diverse microbial community comprising novel uncultured bacterial lineages.</title>
        <authorList>
            <person name="Kadnikov V.V."/>
            <person name="Mardanov A.V."/>
            <person name="Beletsky A.V."/>
            <person name="Banks D."/>
            <person name="Pimenov N.V."/>
            <person name="Frank Y.A."/>
            <person name="Karnachuk O.V."/>
            <person name="Ravin N.V."/>
        </authorList>
    </citation>
    <scope>NUCLEOTIDE SEQUENCE [LARGE SCALE GENOMIC DNA]</scope>
    <source>
        <strain evidence="4">BY5</strain>
    </source>
</reference>
<comment type="similarity">
    <text evidence="3">Belongs to the bacterial ribosomal protein bS16 family.</text>
</comment>
<evidence type="ECO:0000256" key="2">
    <source>
        <dbReference type="ARBA" id="ARBA00023274"/>
    </source>
</evidence>
<keyword evidence="1 3" id="KW-0689">Ribosomal protein</keyword>
<sequence length="98" mass="10978">MSVALRLKVIGTKHRPIYRVVAVDSRKARDGRTLANLGHYNPLTEPAEICLDEERVLNYLKCGAQPSDTVRQLLLKKGIRQTPIKQENGTKLAWAKVG</sequence>
<evidence type="ECO:0000313" key="5">
    <source>
        <dbReference type="Proteomes" id="UP000252355"/>
    </source>
</evidence>
<dbReference type="HAMAP" id="MF_00385">
    <property type="entry name" value="Ribosomal_bS16"/>
    <property type="match status" value="1"/>
</dbReference>
<dbReference type="SUPFAM" id="SSF54565">
    <property type="entry name" value="Ribosomal protein S16"/>
    <property type="match status" value="1"/>
</dbReference>
<evidence type="ECO:0000256" key="3">
    <source>
        <dbReference type="HAMAP-Rule" id="MF_00385"/>
    </source>
</evidence>